<comment type="caution">
    <text evidence="4">The sequence shown here is derived from an EMBL/GenBank/DDBJ whole genome shotgun (WGS) entry which is preliminary data.</text>
</comment>
<organism evidence="4 5">
    <name type="scientific">Mesorhizobium retamae</name>
    <dbReference type="NCBI Taxonomy" id="2912854"/>
    <lineage>
        <taxon>Bacteria</taxon>
        <taxon>Pseudomonadati</taxon>
        <taxon>Pseudomonadota</taxon>
        <taxon>Alphaproteobacteria</taxon>
        <taxon>Hyphomicrobiales</taxon>
        <taxon>Phyllobacteriaceae</taxon>
        <taxon>Mesorhizobium</taxon>
    </lineage>
</organism>
<comment type="similarity">
    <text evidence="1 2">Belongs to the gamma-glutamylcyclotransferase family.</text>
</comment>
<dbReference type="RefSeq" id="WP_239369761.1">
    <property type="nucleotide sequence ID" value="NZ_JAKREW010000037.1"/>
</dbReference>
<sequence>MTHIVFVFGTLKKGFPLHEAGLAGARFLRSCSTVAPYPMLVAGPYFAPMMFNEPGVGLRVRGESYEVGAGTLAELDRMESLGKPGNWRLPLQVSPVDGGPPVSAFAYMKSRWLGQPVHSGYLADYQDRRFIAFGQRR</sequence>
<dbReference type="PANTHER" id="PTHR12510">
    <property type="entry name" value="TROPONIN C-AKIN-1 PROTEIN"/>
    <property type="match status" value="1"/>
</dbReference>
<evidence type="ECO:0000259" key="3">
    <source>
        <dbReference type="Pfam" id="PF06094"/>
    </source>
</evidence>
<reference evidence="4 5" key="1">
    <citation type="submission" date="2022-02" db="EMBL/GenBank/DDBJ databases">
        <title>Draft genome sequence of Mezorhizobium retamae strain IRAMC:0171 isolated from Retama raetam nodules.</title>
        <authorList>
            <person name="Bengaied R."/>
            <person name="Sbissi I."/>
            <person name="Huber K."/>
            <person name="Ghodbane F."/>
            <person name="Nouioui I."/>
            <person name="Tarhouni M."/>
            <person name="Gtari M."/>
        </authorList>
    </citation>
    <scope>NUCLEOTIDE SEQUENCE [LARGE SCALE GENOMIC DNA]</scope>
    <source>
        <strain evidence="4 5">IRAMC:0171</strain>
    </source>
</reference>
<dbReference type="CDD" id="cd06661">
    <property type="entry name" value="GGCT_like"/>
    <property type="match status" value="1"/>
</dbReference>
<evidence type="ECO:0000256" key="2">
    <source>
        <dbReference type="RuleBase" id="RU367036"/>
    </source>
</evidence>
<evidence type="ECO:0000313" key="5">
    <source>
        <dbReference type="Proteomes" id="UP001201701"/>
    </source>
</evidence>
<name>A0ABS9QLN3_9HYPH</name>
<accession>A0ABS9QLN3</accession>
<protein>
    <recommendedName>
        <fullName evidence="2">Gamma-glutamylcyclotransferase family protein</fullName>
    </recommendedName>
</protein>
<gene>
    <name evidence="4" type="ORF">L4923_24700</name>
</gene>
<dbReference type="InterPro" id="IPR039126">
    <property type="entry name" value="GGACT"/>
</dbReference>
<dbReference type="Gene3D" id="3.10.490.10">
    <property type="entry name" value="Gamma-glutamyl cyclotransferase-like"/>
    <property type="match status" value="1"/>
</dbReference>
<proteinExistence type="inferred from homology"/>
<dbReference type="Pfam" id="PF06094">
    <property type="entry name" value="GGACT"/>
    <property type="match status" value="1"/>
</dbReference>
<evidence type="ECO:0000313" key="4">
    <source>
        <dbReference type="EMBL" id="MCG7508245.1"/>
    </source>
</evidence>
<dbReference type="InterPro" id="IPR013024">
    <property type="entry name" value="GGCT-like"/>
</dbReference>
<evidence type="ECO:0000256" key="1">
    <source>
        <dbReference type="ARBA" id="ARBA00008861"/>
    </source>
</evidence>
<dbReference type="InterPro" id="IPR009288">
    <property type="entry name" value="AIG2-like_dom"/>
</dbReference>
<dbReference type="Proteomes" id="UP001201701">
    <property type="component" value="Unassembled WGS sequence"/>
</dbReference>
<dbReference type="SUPFAM" id="SSF110857">
    <property type="entry name" value="Gamma-glutamyl cyclotransferase-like"/>
    <property type="match status" value="1"/>
</dbReference>
<dbReference type="PANTHER" id="PTHR12510:SF4">
    <property type="entry name" value="GAMMA-GLUTAMYLAMINECYCLOTRANSFERASE"/>
    <property type="match status" value="1"/>
</dbReference>
<dbReference type="InterPro" id="IPR036568">
    <property type="entry name" value="GGCT-like_sf"/>
</dbReference>
<feature type="domain" description="Gamma-glutamylcyclotransferase AIG2-like" evidence="3">
    <location>
        <begin position="5"/>
        <end position="111"/>
    </location>
</feature>
<keyword evidence="5" id="KW-1185">Reference proteome</keyword>
<dbReference type="EMBL" id="JAKREW010000037">
    <property type="protein sequence ID" value="MCG7508245.1"/>
    <property type="molecule type" value="Genomic_DNA"/>
</dbReference>